<dbReference type="Ensembl" id="ENSCMIT00000014328.1">
    <property type="protein sequence ID" value="ENSCMIP00000014024.1"/>
    <property type="gene ID" value="ENSCMIG00000006982.1"/>
</dbReference>
<keyword evidence="3" id="KW-0804">Transcription</keyword>
<reference evidence="5" key="4">
    <citation type="submission" date="2025-08" db="UniProtKB">
        <authorList>
            <consortium name="Ensembl"/>
        </authorList>
    </citation>
    <scope>IDENTIFICATION</scope>
</reference>
<name>A0A4W3HYH5_CALMI</name>
<evidence type="ECO:0000313" key="6">
    <source>
        <dbReference type="Proteomes" id="UP000314986"/>
    </source>
</evidence>
<reference evidence="6" key="1">
    <citation type="journal article" date="2006" name="Science">
        <title>Ancient noncoding elements conserved in the human genome.</title>
        <authorList>
            <person name="Venkatesh B."/>
            <person name="Kirkness E.F."/>
            <person name="Loh Y.H."/>
            <person name="Halpern A.L."/>
            <person name="Lee A.P."/>
            <person name="Johnson J."/>
            <person name="Dandona N."/>
            <person name="Viswanathan L.D."/>
            <person name="Tay A."/>
            <person name="Venter J.C."/>
            <person name="Strausberg R.L."/>
            <person name="Brenner S."/>
        </authorList>
    </citation>
    <scope>NUCLEOTIDE SEQUENCE [LARGE SCALE GENOMIC DNA]</scope>
</reference>
<feature type="domain" description="Vertebrate heat shock transcription factor C-terminal" evidence="4">
    <location>
        <begin position="4"/>
        <end position="112"/>
    </location>
</feature>
<evidence type="ECO:0000256" key="3">
    <source>
        <dbReference type="ARBA" id="ARBA00023163"/>
    </source>
</evidence>
<organism evidence="5 6">
    <name type="scientific">Callorhinchus milii</name>
    <name type="common">Ghost shark</name>
    <dbReference type="NCBI Taxonomy" id="7868"/>
    <lineage>
        <taxon>Eukaryota</taxon>
        <taxon>Metazoa</taxon>
        <taxon>Chordata</taxon>
        <taxon>Craniata</taxon>
        <taxon>Vertebrata</taxon>
        <taxon>Chondrichthyes</taxon>
        <taxon>Holocephali</taxon>
        <taxon>Chimaeriformes</taxon>
        <taxon>Callorhinchidae</taxon>
        <taxon>Callorhinchus</taxon>
    </lineage>
</organism>
<reference evidence="5" key="5">
    <citation type="submission" date="2025-09" db="UniProtKB">
        <authorList>
            <consortium name="Ensembl"/>
        </authorList>
    </citation>
    <scope>IDENTIFICATION</scope>
</reference>
<dbReference type="InterPro" id="IPR010542">
    <property type="entry name" value="Vert_HSTF_C"/>
</dbReference>
<keyword evidence="6" id="KW-1185">Reference proteome</keyword>
<reference evidence="6" key="3">
    <citation type="journal article" date="2014" name="Nature">
        <title>Elephant shark genome provides unique insights into gnathostome evolution.</title>
        <authorList>
            <consortium name="International Elephant Shark Genome Sequencing Consortium"/>
            <person name="Venkatesh B."/>
            <person name="Lee A.P."/>
            <person name="Ravi V."/>
            <person name="Maurya A.K."/>
            <person name="Lian M.M."/>
            <person name="Swann J.B."/>
            <person name="Ohta Y."/>
            <person name="Flajnik M.F."/>
            <person name="Sutoh Y."/>
            <person name="Kasahara M."/>
            <person name="Hoon S."/>
            <person name="Gangu V."/>
            <person name="Roy S.W."/>
            <person name="Irimia M."/>
            <person name="Korzh V."/>
            <person name="Kondrychyn I."/>
            <person name="Lim Z.W."/>
            <person name="Tay B.H."/>
            <person name="Tohari S."/>
            <person name="Kong K.W."/>
            <person name="Ho S."/>
            <person name="Lorente-Galdos B."/>
            <person name="Quilez J."/>
            <person name="Marques-Bonet T."/>
            <person name="Raney B.J."/>
            <person name="Ingham P.W."/>
            <person name="Tay A."/>
            <person name="Hillier L.W."/>
            <person name="Minx P."/>
            <person name="Boehm T."/>
            <person name="Wilson R.K."/>
            <person name="Brenner S."/>
            <person name="Warren W.C."/>
        </authorList>
    </citation>
    <scope>NUCLEOTIDE SEQUENCE [LARGE SCALE GENOMIC DNA]</scope>
</reference>
<dbReference type="Pfam" id="PF06546">
    <property type="entry name" value="Vert_HS_TF"/>
    <property type="match status" value="1"/>
</dbReference>
<protein>
    <recommendedName>
        <fullName evidence="4">Vertebrate heat shock transcription factor C-terminal domain-containing protein</fullName>
    </recommendedName>
</protein>
<dbReference type="AlphaFoldDB" id="A0A4W3HYH5"/>
<evidence type="ECO:0000256" key="2">
    <source>
        <dbReference type="ARBA" id="ARBA00023016"/>
    </source>
</evidence>
<sequence>MYREKCLMVIKEEPASPGVGVRVQADGMVPGNSCGACMEPPVLPISVVESVLEGRSPCIAADNTDRRGRRIALERTELPNHMENIEMSLDGLHSLLGGQQYSLEHSTIMDVSTGPSRPLCIDSETCVSREGKGELKHTFWEESLLYPDFILTWILKEISYTCVGLYE</sequence>
<keyword evidence="2" id="KW-0346">Stress response</keyword>
<evidence type="ECO:0000256" key="1">
    <source>
        <dbReference type="ARBA" id="ARBA00023015"/>
    </source>
</evidence>
<proteinExistence type="predicted"/>
<accession>A0A4W3HYH5</accession>
<keyword evidence="1" id="KW-0805">Transcription regulation</keyword>
<reference evidence="6" key="2">
    <citation type="journal article" date="2007" name="PLoS Biol.">
        <title>Survey sequencing and comparative analysis of the elephant shark (Callorhinchus milii) genome.</title>
        <authorList>
            <person name="Venkatesh B."/>
            <person name="Kirkness E.F."/>
            <person name="Loh Y.H."/>
            <person name="Halpern A.L."/>
            <person name="Lee A.P."/>
            <person name="Johnson J."/>
            <person name="Dandona N."/>
            <person name="Viswanathan L.D."/>
            <person name="Tay A."/>
            <person name="Venter J.C."/>
            <person name="Strausberg R.L."/>
            <person name="Brenner S."/>
        </authorList>
    </citation>
    <scope>NUCLEOTIDE SEQUENCE [LARGE SCALE GENOMIC DNA]</scope>
</reference>
<dbReference type="GO" id="GO:0003700">
    <property type="term" value="F:DNA-binding transcription factor activity"/>
    <property type="evidence" value="ECO:0007669"/>
    <property type="project" value="InterPro"/>
</dbReference>
<evidence type="ECO:0000313" key="5">
    <source>
        <dbReference type="Ensembl" id="ENSCMIP00000014024.1"/>
    </source>
</evidence>
<dbReference type="Proteomes" id="UP000314986">
    <property type="component" value="Unassembled WGS sequence"/>
</dbReference>
<dbReference type="GO" id="GO:0003677">
    <property type="term" value="F:DNA binding"/>
    <property type="evidence" value="ECO:0007669"/>
    <property type="project" value="InterPro"/>
</dbReference>
<evidence type="ECO:0000259" key="4">
    <source>
        <dbReference type="Pfam" id="PF06546"/>
    </source>
</evidence>